<sequence>MATLISVNVGTPKDVSWQGSTVHTGVWKQSVHGPRMVRRLNIDGDGQGDLNGHGGEQRAVLVYQLESYEYWRQELRRDDLTHGNFGENLTVEGMSDAEVCIGDRYRIGDATFEVTQPRVTCYRVGMRLREPRMAALLVAHRRPGFYMRVLTEGEIEAGDEIVKIADGPEKMTVADMDGLLYLPGHPRAELMRGLRIPALSPGWKSSLQALLDGAGDPAAGNRGLTGAATSPPPAWPGFRPLKVARIEPETSTIFSLVLTSPDGDPLPPGRPGQFITLRLRPAPDGPPLIRTYSLSGQPGAPEYRISVKQEPHGAASGHLRRNVREGHLLDVGAPRGTFILAEGGNPVLLVSAGVGATPVLAMLHALAEAGSQRQVWWLHGARNSVSQPFRQEVRALLERLPSAHMHIAYSSPRAEDRFGVDYAAVGRLTADQISGIGLPADADAYLCGPVAFMDSLSEALTGLGIAPERIHTEVFGTLSAIRPGVTAVTPRAPHRPARPPGPGTGPMVSFARSGLSVPWDAGYHTLLELAEACDVPTRWSCRTGVCHTCETALLSGSVDYSPEPIDVPAEGNVLPCCSQPSTDSVLDL</sequence>
<dbReference type="SUPFAM" id="SSF50800">
    <property type="entry name" value="PK beta-barrel domain-like"/>
    <property type="match status" value="1"/>
</dbReference>
<evidence type="ECO:0000259" key="17">
    <source>
        <dbReference type="PROSITE" id="PS51384"/>
    </source>
</evidence>
<dbReference type="Gene3D" id="3.40.50.80">
    <property type="entry name" value="Nucleotide-binding domain of ferredoxin-NADP reductase (FNR) module"/>
    <property type="match status" value="1"/>
</dbReference>
<dbReference type="PROSITE" id="PS51384">
    <property type="entry name" value="FAD_FR"/>
    <property type="match status" value="1"/>
</dbReference>
<evidence type="ECO:0000256" key="9">
    <source>
        <dbReference type="ARBA" id="ARBA00022857"/>
    </source>
</evidence>
<dbReference type="PROSITE" id="PS51085">
    <property type="entry name" value="2FE2S_FER_2"/>
    <property type="match status" value="1"/>
</dbReference>
<keyword evidence="8" id="KW-0274">FAD</keyword>
<dbReference type="PANTHER" id="PTHR30212:SF2">
    <property type="entry name" value="PROTEIN YIIM"/>
    <property type="match status" value="1"/>
</dbReference>
<dbReference type="RefSeq" id="WP_061928152.1">
    <property type="nucleotide sequence ID" value="NZ_JBEYBH010000035.1"/>
</dbReference>
<evidence type="ECO:0000256" key="1">
    <source>
        <dbReference type="ARBA" id="ARBA00001970"/>
    </source>
</evidence>
<dbReference type="GO" id="GO:0008941">
    <property type="term" value="F:nitric oxide dioxygenase NAD(P)H activity"/>
    <property type="evidence" value="ECO:0007669"/>
    <property type="project" value="UniProtKB-EC"/>
</dbReference>
<evidence type="ECO:0000259" key="16">
    <source>
        <dbReference type="PROSITE" id="PS51340"/>
    </source>
</evidence>
<keyword evidence="7" id="KW-0479">Metal-binding</keyword>
<dbReference type="SUPFAM" id="SSF54292">
    <property type="entry name" value="2Fe-2S ferredoxin-like"/>
    <property type="match status" value="1"/>
</dbReference>
<keyword evidence="5" id="KW-0349">Heme</keyword>
<keyword evidence="11" id="KW-0408">Iron</keyword>
<dbReference type="AlphaFoldDB" id="A0A117R9U6"/>
<evidence type="ECO:0000313" key="18">
    <source>
        <dbReference type="EMBL" id="KUN79035.1"/>
    </source>
</evidence>
<dbReference type="GO" id="GO:0030151">
    <property type="term" value="F:molybdenum ion binding"/>
    <property type="evidence" value="ECO:0007669"/>
    <property type="project" value="InterPro"/>
</dbReference>
<dbReference type="InterPro" id="IPR017927">
    <property type="entry name" value="FAD-bd_FR_type"/>
</dbReference>
<dbReference type="Pfam" id="PF00111">
    <property type="entry name" value="Fer2"/>
    <property type="match status" value="1"/>
</dbReference>
<dbReference type="PANTHER" id="PTHR30212">
    <property type="entry name" value="PROTEIN YIIM"/>
    <property type="match status" value="1"/>
</dbReference>
<accession>A0A117R9U6</accession>
<dbReference type="GO" id="GO:0051536">
    <property type="term" value="F:iron-sulfur cluster binding"/>
    <property type="evidence" value="ECO:0007669"/>
    <property type="project" value="InterPro"/>
</dbReference>
<dbReference type="Pfam" id="PF03473">
    <property type="entry name" value="MOSC"/>
    <property type="match status" value="1"/>
</dbReference>
<evidence type="ECO:0000256" key="13">
    <source>
        <dbReference type="ARBA" id="ARBA00048649"/>
    </source>
</evidence>
<evidence type="ECO:0000256" key="6">
    <source>
        <dbReference type="ARBA" id="ARBA00022630"/>
    </source>
</evidence>
<dbReference type="InterPro" id="IPR011037">
    <property type="entry name" value="Pyrv_Knase-like_insert_dom_sf"/>
</dbReference>
<dbReference type="EC" id="1.14.12.17" evidence="4"/>
<evidence type="ECO:0000256" key="7">
    <source>
        <dbReference type="ARBA" id="ARBA00022723"/>
    </source>
</evidence>
<keyword evidence="12" id="KW-0520">NAD</keyword>
<keyword evidence="19" id="KW-1185">Reference proteome</keyword>
<comment type="catalytic activity">
    <reaction evidence="14">
        <text>2 nitric oxide + NADPH + 2 O2 = 2 nitrate + NADP(+) + H(+)</text>
        <dbReference type="Rhea" id="RHEA:19465"/>
        <dbReference type="ChEBI" id="CHEBI:15378"/>
        <dbReference type="ChEBI" id="CHEBI:15379"/>
        <dbReference type="ChEBI" id="CHEBI:16480"/>
        <dbReference type="ChEBI" id="CHEBI:17632"/>
        <dbReference type="ChEBI" id="CHEBI:57783"/>
        <dbReference type="ChEBI" id="CHEBI:58349"/>
        <dbReference type="EC" id="1.14.12.17"/>
    </reaction>
</comment>
<keyword evidence="9" id="KW-0521">NADP</keyword>
<dbReference type="PRINTS" id="PR00410">
    <property type="entry name" value="PHEHYDRXLASE"/>
</dbReference>
<evidence type="ECO:0000256" key="8">
    <source>
        <dbReference type="ARBA" id="ARBA00022827"/>
    </source>
</evidence>
<feature type="domain" description="MOSC" evidence="16">
    <location>
        <begin position="29"/>
        <end position="164"/>
    </location>
</feature>
<dbReference type="CDD" id="cd06184">
    <property type="entry name" value="flavohem_like_fad_nad_binding"/>
    <property type="match status" value="1"/>
</dbReference>
<dbReference type="Gene3D" id="2.40.30.10">
    <property type="entry name" value="Translation factors"/>
    <property type="match status" value="1"/>
</dbReference>
<reference evidence="18 19" key="1">
    <citation type="submission" date="2015-10" db="EMBL/GenBank/DDBJ databases">
        <title>Draft genome sequence of Streptomyces bungoensis DSM 41781, type strain for the species Streptomyces bungoensis.</title>
        <authorList>
            <person name="Ruckert C."/>
            <person name="Winkler A."/>
            <person name="Kalinowski J."/>
            <person name="Kampfer P."/>
            <person name="Glaeser S."/>
        </authorList>
    </citation>
    <scope>NUCLEOTIDE SEQUENCE [LARGE SCALE GENOMIC DNA]</scope>
    <source>
        <strain evidence="18 19">DSM 41781</strain>
    </source>
</reference>
<dbReference type="Gene3D" id="3.10.20.30">
    <property type="match status" value="1"/>
</dbReference>
<evidence type="ECO:0000256" key="2">
    <source>
        <dbReference type="ARBA" id="ARBA00001974"/>
    </source>
</evidence>
<dbReference type="InterPro" id="IPR036010">
    <property type="entry name" value="2Fe-2S_ferredoxin-like_sf"/>
</dbReference>
<dbReference type="SUPFAM" id="SSF63380">
    <property type="entry name" value="Riboflavin synthase domain-like"/>
    <property type="match status" value="1"/>
</dbReference>
<evidence type="ECO:0000256" key="5">
    <source>
        <dbReference type="ARBA" id="ARBA00022617"/>
    </source>
</evidence>
<dbReference type="EMBL" id="LMWX01000055">
    <property type="protein sequence ID" value="KUN79035.1"/>
    <property type="molecule type" value="Genomic_DNA"/>
</dbReference>
<comment type="cofactor">
    <cofactor evidence="2">
        <name>FAD</name>
        <dbReference type="ChEBI" id="CHEBI:57692"/>
    </cofactor>
</comment>
<evidence type="ECO:0000256" key="3">
    <source>
        <dbReference type="ARBA" id="ARBA00006401"/>
    </source>
</evidence>
<dbReference type="OrthoDB" id="9801223at2"/>
<dbReference type="STRING" id="285568.AQJ66_29610"/>
<dbReference type="FunFam" id="3.40.50.80:FF:000010">
    <property type="entry name" value="Flavohemoprotein"/>
    <property type="match status" value="1"/>
</dbReference>
<dbReference type="Pfam" id="PF00175">
    <property type="entry name" value="NAD_binding_1"/>
    <property type="match status" value="1"/>
</dbReference>
<evidence type="ECO:0000313" key="19">
    <source>
        <dbReference type="Proteomes" id="UP000053024"/>
    </source>
</evidence>
<keyword evidence="10" id="KW-0560">Oxidoreductase</keyword>
<dbReference type="InterPro" id="IPR052353">
    <property type="entry name" value="Benzoxazolinone_Detox_Enz"/>
</dbReference>
<dbReference type="InterPro" id="IPR012675">
    <property type="entry name" value="Beta-grasp_dom_sf"/>
</dbReference>
<name>A0A117R9U6_9ACTN</name>
<dbReference type="GO" id="GO:0030170">
    <property type="term" value="F:pyridoxal phosphate binding"/>
    <property type="evidence" value="ECO:0007669"/>
    <property type="project" value="InterPro"/>
</dbReference>
<comment type="caution">
    <text evidence="18">The sequence shown here is derived from an EMBL/GenBank/DDBJ whole genome shotgun (WGS) entry which is preliminary data.</text>
</comment>
<comment type="similarity">
    <text evidence="3">In the C-terminal section; belongs to the flavoprotein pyridine nucleotide cytochrome reductase family.</text>
</comment>
<evidence type="ECO:0000259" key="15">
    <source>
        <dbReference type="PROSITE" id="PS51085"/>
    </source>
</evidence>
<evidence type="ECO:0000256" key="4">
    <source>
        <dbReference type="ARBA" id="ARBA00012229"/>
    </source>
</evidence>
<dbReference type="Gene3D" id="2.40.33.20">
    <property type="entry name" value="PK beta-barrel domain-like"/>
    <property type="match status" value="1"/>
</dbReference>
<dbReference type="Proteomes" id="UP000053024">
    <property type="component" value="Unassembled WGS sequence"/>
</dbReference>
<dbReference type="InterPro" id="IPR039261">
    <property type="entry name" value="FNR_nucleotide-bd"/>
</dbReference>
<dbReference type="InterPro" id="IPR017938">
    <property type="entry name" value="Riboflavin_synthase-like_b-brl"/>
</dbReference>
<comment type="catalytic activity">
    <reaction evidence="13">
        <text>2 nitric oxide + NADH + 2 O2 = 2 nitrate + NAD(+) + H(+)</text>
        <dbReference type="Rhea" id="RHEA:19469"/>
        <dbReference type="ChEBI" id="CHEBI:15378"/>
        <dbReference type="ChEBI" id="CHEBI:15379"/>
        <dbReference type="ChEBI" id="CHEBI:16480"/>
        <dbReference type="ChEBI" id="CHEBI:17632"/>
        <dbReference type="ChEBI" id="CHEBI:57540"/>
        <dbReference type="ChEBI" id="CHEBI:57945"/>
        <dbReference type="EC" id="1.14.12.17"/>
    </reaction>
</comment>
<proteinExistence type="inferred from homology"/>
<dbReference type="PROSITE" id="PS51340">
    <property type="entry name" value="MOSC"/>
    <property type="match status" value="1"/>
</dbReference>
<evidence type="ECO:0000256" key="11">
    <source>
        <dbReference type="ARBA" id="ARBA00023004"/>
    </source>
</evidence>
<feature type="domain" description="2Fe-2S ferredoxin-type" evidence="15">
    <location>
        <begin position="506"/>
        <end position="588"/>
    </location>
</feature>
<dbReference type="SUPFAM" id="SSF52343">
    <property type="entry name" value="Ferredoxin reductase-like, C-terminal NADP-linked domain"/>
    <property type="match status" value="1"/>
</dbReference>
<protein>
    <recommendedName>
        <fullName evidence="4">nitric oxide dioxygenase</fullName>
        <ecNumber evidence="4">1.14.12.17</ecNumber>
    </recommendedName>
</protein>
<evidence type="ECO:0000256" key="10">
    <source>
        <dbReference type="ARBA" id="ARBA00023002"/>
    </source>
</evidence>
<dbReference type="Pfam" id="PF03475">
    <property type="entry name" value="YiiM_3-alpha"/>
    <property type="match status" value="1"/>
</dbReference>
<evidence type="ECO:0000256" key="12">
    <source>
        <dbReference type="ARBA" id="ARBA00023027"/>
    </source>
</evidence>
<dbReference type="InterPro" id="IPR005163">
    <property type="entry name" value="Tri_helical_YiiM-like"/>
</dbReference>
<dbReference type="InterPro" id="IPR005302">
    <property type="entry name" value="MoCF_Sase_C"/>
</dbReference>
<feature type="domain" description="FAD-binding FR-type" evidence="17">
    <location>
        <begin position="236"/>
        <end position="341"/>
    </location>
</feature>
<keyword evidence="6" id="KW-0285">Flavoprotein</keyword>
<dbReference type="InterPro" id="IPR001433">
    <property type="entry name" value="OxRdtase_FAD/NAD-bd"/>
</dbReference>
<gene>
    <name evidence="18" type="ORF">AQJ66_29610</name>
</gene>
<evidence type="ECO:0000256" key="14">
    <source>
        <dbReference type="ARBA" id="ARBA00049433"/>
    </source>
</evidence>
<comment type="cofactor">
    <cofactor evidence="1">
        <name>heme b</name>
        <dbReference type="ChEBI" id="CHEBI:60344"/>
    </cofactor>
</comment>
<dbReference type="InterPro" id="IPR001041">
    <property type="entry name" value="2Fe-2S_ferredoxin-type"/>
</dbReference>
<organism evidence="18 19">
    <name type="scientific">Streptomyces bungoensis</name>
    <dbReference type="NCBI Taxonomy" id="285568"/>
    <lineage>
        <taxon>Bacteria</taxon>
        <taxon>Bacillati</taxon>
        <taxon>Actinomycetota</taxon>
        <taxon>Actinomycetes</taxon>
        <taxon>Kitasatosporales</taxon>
        <taxon>Streptomycetaceae</taxon>
        <taxon>Streptomyces</taxon>
    </lineage>
</organism>
<dbReference type="CDD" id="cd00207">
    <property type="entry name" value="fer2"/>
    <property type="match status" value="1"/>
</dbReference>